<proteinExistence type="inferred from homology"/>
<name>A0A9N8VGR8_9GLOM</name>
<evidence type="ECO:0000256" key="7">
    <source>
        <dbReference type="ARBA" id="ARBA00022679"/>
    </source>
</evidence>
<feature type="compositionally biased region" description="Polar residues" evidence="14">
    <location>
        <begin position="58"/>
        <end position="69"/>
    </location>
</feature>
<organism evidence="15 16">
    <name type="scientific">Funneliformis caledonium</name>
    <dbReference type="NCBI Taxonomy" id="1117310"/>
    <lineage>
        <taxon>Eukaryota</taxon>
        <taxon>Fungi</taxon>
        <taxon>Fungi incertae sedis</taxon>
        <taxon>Mucoromycota</taxon>
        <taxon>Glomeromycotina</taxon>
        <taxon>Glomeromycetes</taxon>
        <taxon>Glomerales</taxon>
        <taxon>Glomeraceae</taxon>
        <taxon>Funneliformis</taxon>
    </lineage>
</organism>
<comment type="function">
    <text evidence="13">S-adenosyl-L-methionine-dependent methyltransferase that specifically methylates the N(1) position of adenine in helix 25.1 in 25S rRNA. Required both for ribosomal 40S and 60S subunits biogenesis. Required for efficient pre-rRNA cleavage at site A2.</text>
</comment>
<comment type="caution">
    <text evidence="15">The sequence shown here is derived from an EMBL/GenBank/DDBJ whole genome shotgun (WGS) entry which is preliminary data.</text>
</comment>
<keyword evidence="11" id="KW-0804">Transcription</keyword>
<evidence type="ECO:0000256" key="12">
    <source>
        <dbReference type="ARBA" id="ARBA00023242"/>
    </source>
</evidence>
<evidence type="ECO:0000256" key="6">
    <source>
        <dbReference type="ARBA" id="ARBA00022603"/>
    </source>
</evidence>
<evidence type="ECO:0000256" key="8">
    <source>
        <dbReference type="ARBA" id="ARBA00022691"/>
    </source>
</evidence>
<keyword evidence="8 13" id="KW-0949">S-adenosyl-L-methionine</keyword>
<dbReference type="OrthoDB" id="10258825at2759"/>
<evidence type="ECO:0000256" key="2">
    <source>
        <dbReference type="ARBA" id="ARBA00006301"/>
    </source>
</evidence>
<feature type="region of interest" description="Disordered" evidence="14">
    <location>
        <begin position="17"/>
        <end position="105"/>
    </location>
</feature>
<dbReference type="Gene3D" id="1.10.10.2150">
    <property type="entry name" value="Ribosomal RNA-processing protein 8, N-terminal domain"/>
    <property type="match status" value="1"/>
</dbReference>
<dbReference type="GO" id="GO:0006325">
    <property type="term" value="P:chromatin organization"/>
    <property type="evidence" value="ECO:0007669"/>
    <property type="project" value="UniProtKB-KW"/>
</dbReference>
<dbReference type="InterPro" id="IPR007823">
    <property type="entry name" value="RRP8"/>
</dbReference>
<evidence type="ECO:0000256" key="10">
    <source>
        <dbReference type="ARBA" id="ARBA00023015"/>
    </source>
</evidence>
<evidence type="ECO:0000256" key="11">
    <source>
        <dbReference type="ARBA" id="ARBA00023163"/>
    </source>
</evidence>
<reference evidence="15" key="1">
    <citation type="submission" date="2021-06" db="EMBL/GenBank/DDBJ databases">
        <authorList>
            <person name="Kallberg Y."/>
            <person name="Tangrot J."/>
            <person name="Rosling A."/>
        </authorList>
    </citation>
    <scope>NUCLEOTIDE SEQUENCE</scope>
    <source>
        <strain evidence="15">UK204</strain>
    </source>
</reference>
<keyword evidence="9" id="KW-0156">Chromatin regulator</keyword>
<keyword evidence="12 13" id="KW-0539">Nucleus</keyword>
<keyword evidence="7 13" id="KW-0808">Transferase</keyword>
<dbReference type="PANTHER" id="PTHR12787:SF0">
    <property type="entry name" value="RIBOSOMAL RNA-PROCESSING PROTEIN 8"/>
    <property type="match status" value="1"/>
</dbReference>
<dbReference type="EMBL" id="CAJVPQ010000144">
    <property type="protein sequence ID" value="CAG8450389.1"/>
    <property type="molecule type" value="Genomic_DNA"/>
</dbReference>
<dbReference type="Pfam" id="PF05148">
    <property type="entry name" value="Methyltransf_8"/>
    <property type="match status" value="1"/>
</dbReference>
<dbReference type="PANTHER" id="PTHR12787">
    <property type="entry name" value="RIBOSOMAL RNA-PROCESSING PROTEIN 8"/>
    <property type="match status" value="1"/>
</dbReference>
<sequence length="322" mass="36736">MSTNLFDVPGWELGKIVPQKEQTNKKRKVSQERDNDLKKSAAKGQKLKEQVGQKKKQVNLTKSGQQNAENPFANADDFDLSEEDTEEIIPQPEKPKNKKQKGTLEKMKKKLSEGKFRWINEQLYTTTGSKALEMFQKDPQLFDEYHDGFRSAVESWPNNPVDILLSCLKQKPKEIIVADLGCGEGKIGLEAPNKVLSFDLIAKHDKVIACDIAKLPIPDSFFDVVIFCLSLMGTNYVEFLKEAYRVLKPSGELKIAEVVSRFSDINSFIEVLAELGFKLIKKDDTNVMFIMLDFVKTKPRKTKKSKLYHAKDLLKPCVYKKR</sequence>
<comment type="subcellular location">
    <subcellularLocation>
        <location evidence="1 13">Nucleus</location>
        <location evidence="1 13">Nucleolus</location>
    </subcellularLocation>
</comment>
<feature type="compositionally biased region" description="Basic and acidic residues" evidence="14">
    <location>
        <begin position="29"/>
        <end position="39"/>
    </location>
</feature>
<dbReference type="Gene3D" id="3.40.50.150">
    <property type="entry name" value="Vaccinia Virus protein VP39"/>
    <property type="match status" value="1"/>
</dbReference>
<accession>A0A9N8VGR8</accession>
<evidence type="ECO:0000256" key="9">
    <source>
        <dbReference type="ARBA" id="ARBA00022853"/>
    </source>
</evidence>
<dbReference type="GO" id="GO:0005730">
    <property type="term" value="C:nucleolus"/>
    <property type="evidence" value="ECO:0007669"/>
    <property type="project" value="UniProtKB-SubCell"/>
</dbReference>
<feature type="compositionally biased region" description="Acidic residues" evidence="14">
    <location>
        <begin position="76"/>
        <end position="87"/>
    </location>
</feature>
<protein>
    <recommendedName>
        <fullName evidence="3 13">Ribosomal RNA-processing protein 8</fullName>
        <ecNumber evidence="13">2.1.1.-</ecNumber>
    </recommendedName>
</protein>
<evidence type="ECO:0000256" key="14">
    <source>
        <dbReference type="SAM" id="MobiDB-lite"/>
    </source>
</evidence>
<dbReference type="CDD" id="cd02440">
    <property type="entry name" value="AdoMet_MTases"/>
    <property type="match status" value="1"/>
</dbReference>
<evidence type="ECO:0000313" key="16">
    <source>
        <dbReference type="Proteomes" id="UP000789570"/>
    </source>
</evidence>
<evidence type="ECO:0000256" key="13">
    <source>
        <dbReference type="RuleBase" id="RU365074"/>
    </source>
</evidence>
<dbReference type="InterPro" id="IPR042036">
    <property type="entry name" value="RRP8_N"/>
</dbReference>
<dbReference type="AlphaFoldDB" id="A0A9N8VGR8"/>
<dbReference type="EC" id="2.1.1.-" evidence="13"/>
<keyword evidence="4" id="KW-0678">Repressor</keyword>
<dbReference type="InterPro" id="IPR029063">
    <property type="entry name" value="SAM-dependent_MTases_sf"/>
</dbReference>
<evidence type="ECO:0000256" key="5">
    <source>
        <dbReference type="ARBA" id="ARBA00022552"/>
    </source>
</evidence>
<dbReference type="SUPFAM" id="SSF53335">
    <property type="entry name" value="S-adenosyl-L-methionine-dependent methyltransferases"/>
    <property type="match status" value="1"/>
</dbReference>
<gene>
    <name evidence="15" type="ORF">FCALED_LOCUS1189</name>
</gene>
<dbReference type="FunFam" id="1.10.10.2150:FF:000001">
    <property type="entry name" value="Ribosomal RNA-processing protein 8"/>
    <property type="match status" value="1"/>
</dbReference>
<dbReference type="Proteomes" id="UP000789570">
    <property type="component" value="Unassembled WGS sequence"/>
</dbReference>
<evidence type="ECO:0000313" key="15">
    <source>
        <dbReference type="EMBL" id="CAG8450389.1"/>
    </source>
</evidence>
<dbReference type="FunFam" id="3.40.50.150:FF:000068">
    <property type="entry name" value="Ribosomal RNA-processing protein 8"/>
    <property type="match status" value="1"/>
</dbReference>
<keyword evidence="5 13" id="KW-0698">rRNA processing</keyword>
<evidence type="ECO:0000256" key="4">
    <source>
        <dbReference type="ARBA" id="ARBA00022491"/>
    </source>
</evidence>
<keyword evidence="10" id="KW-0805">Transcription regulation</keyword>
<keyword evidence="6 13" id="KW-0489">Methyltransferase</keyword>
<evidence type="ECO:0000256" key="3">
    <source>
        <dbReference type="ARBA" id="ARBA00020203"/>
    </source>
</evidence>
<comment type="similarity">
    <text evidence="2 13">Belongs to the methyltransferase superfamily. RRP8 family.</text>
</comment>
<keyword evidence="16" id="KW-1185">Reference proteome</keyword>
<dbReference type="GO" id="GO:0016433">
    <property type="term" value="F:rRNA (adenine) methyltransferase activity"/>
    <property type="evidence" value="ECO:0007669"/>
    <property type="project" value="UniProtKB-ARBA"/>
</dbReference>
<evidence type="ECO:0000256" key="1">
    <source>
        <dbReference type="ARBA" id="ARBA00004604"/>
    </source>
</evidence>